<organism evidence="9 10">
    <name type="scientific">Micromonas commoda (strain RCC299 / NOUM17 / CCMP2709)</name>
    <name type="common">Picoplanktonic green alga</name>
    <dbReference type="NCBI Taxonomy" id="296587"/>
    <lineage>
        <taxon>Eukaryota</taxon>
        <taxon>Viridiplantae</taxon>
        <taxon>Chlorophyta</taxon>
        <taxon>Mamiellophyceae</taxon>
        <taxon>Mamiellales</taxon>
        <taxon>Mamiellaceae</taxon>
        <taxon>Micromonas</taxon>
    </lineage>
</organism>
<dbReference type="SUPFAM" id="SSF50249">
    <property type="entry name" value="Nucleic acid-binding proteins"/>
    <property type="match status" value="1"/>
</dbReference>
<dbReference type="InterPro" id="IPR040260">
    <property type="entry name" value="RFA2-like"/>
</dbReference>
<gene>
    <name evidence="9" type="ORF">MICPUN_84039</name>
</gene>
<evidence type="ECO:0000256" key="3">
    <source>
        <dbReference type="ARBA" id="ARBA00017411"/>
    </source>
</evidence>
<dbReference type="InParanoid" id="C1FG04"/>
<evidence type="ECO:0000256" key="7">
    <source>
        <dbReference type="ARBA" id="ARBA00023242"/>
    </source>
</evidence>
<evidence type="ECO:0000256" key="5">
    <source>
        <dbReference type="ARBA" id="ARBA00022895"/>
    </source>
</evidence>
<dbReference type="KEGG" id="mis:MICPUN_84039"/>
<dbReference type="Proteomes" id="UP000002009">
    <property type="component" value="Chromosome 8"/>
</dbReference>
<dbReference type="RefSeq" id="XP_002507914.1">
    <property type="nucleotide sequence ID" value="XM_002507868.1"/>
</dbReference>
<dbReference type="OMA" id="PELECFA"/>
<sequence>MAGAPQVSQWGLDPLFFSHPKLAIRELVGGEDVWVPAPEGNGAVHLYRGRPVRRCEMMGCVVSLNPKPGKTVFTLDDGTGCVECVVWMGMDETGTAGGGGTDGTVGADAFGVDPDGLRVGALVRIQGRMTMYRAKWQLAVNALQCCKDPNEEILFWVDWVRAGEDIEAGRVAPRTDPGKNEQQ</sequence>
<keyword evidence="10" id="KW-1185">Reference proteome</keyword>
<dbReference type="OrthoDB" id="77828at2759"/>
<dbReference type="PANTHER" id="PTHR13989:SF33">
    <property type="entry name" value="CST COMPLEX SUBUNIT STN1"/>
    <property type="match status" value="1"/>
</dbReference>
<evidence type="ECO:0000313" key="9">
    <source>
        <dbReference type="EMBL" id="ACO69172.1"/>
    </source>
</evidence>
<dbReference type="eggNOG" id="KOG3108">
    <property type="taxonomic scope" value="Eukaryota"/>
</dbReference>
<proteinExistence type="predicted"/>
<keyword evidence="4" id="KW-0158">Chromosome</keyword>
<dbReference type="EMBL" id="CP001575">
    <property type="protein sequence ID" value="ACO69172.1"/>
    <property type="molecule type" value="Genomic_DNA"/>
</dbReference>
<comment type="subcellular location">
    <subcellularLocation>
        <location evidence="2">Chromosome</location>
        <location evidence="2">Telomere</location>
    </subcellularLocation>
    <subcellularLocation>
        <location evidence="1">Nucleus</location>
    </subcellularLocation>
</comment>
<keyword evidence="5" id="KW-0779">Telomere</keyword>
<accession>C1FG04</accession>
<dbReference type="GO" id="GO:0000781">
    <property type="term" value="C:chromosome, telomeric region"/>
    <property type="evidence" value="ECO:0007669"/>
    <property type="project" value="UniProtKB-SubCell"/>
</dbReference>
<evidence type="ECO:0000256" key="8">
    <source>
        <dbReference type="ARBA" id="ARBA00030039"/>
    </source>
</evidence>
<dbReference type="FunCoup" id="C1FG04">
    <property type="interactions" value="6"/>
</dbReference>
<dbReference type="GO" id="GO:0005634">
    <property type="term" value="C:nucleus"/>
    <property type="evidence" value="ECO:0007669"/>
    <property type="project" value="UniProtKB-SubCell"/>
</dbReference>
<protein>
    <recommendedName>
        <fullName evidence="3">CST complex subunit STN1</fullName>
    </recommendedName>
    <alternativeName>
        <fullName evidence="8">Suppressor of cdc thirteen homolog</fullName>
    </alternativeName>
</protein>
<dbReference type="PANTHER" id="PTHR13989">
    <property type="entry name" value="REPLICATION PROTEIN A-RELATED"/>
    <property type="match status" value="1"/>
</dbReference>
<dbReference type="GO" id="GO:0003677">
    <property type="term" value="F:DNA binding"/>
    <property type="evidence" value="ECO:0007669"/>
    <property type="project" value="UniProtKB-KW"/>
</dbReference>
<evidence type="ECO:0000256" key="6">
    <source>
        <dbReference type="ARBA" id="ARBA00023125"/>
    </source>
</evidence>
<dbReference type="InterPro" id="IPR012340">
    <property type="entry name" value="NA-bd_OB-fold"/>
</dbReference>
<evidence type="ECO:0000256" key="1">
    <source>
        <dbReference type="ARBA" id="ARBA00004123"/>
    </source>
</evidence>
<evidence type="ECO:0000313" key="10">
    <source>
        <dbReference type="Proteomes" id="UP000002009"/>
    </source>
</evidence>
<dbReference type="GeneID" id="8245838"/>
<keyword evidence="6" id="KW-0238">DNA-binding</keyword>
<name>C1FG04_MICCC</name>
<dbReference type="Gene3D" id="2.40.50.140">
    <property type="entry name" value="Nucleic acid-binding proteins"/>
    <property type="match status" value="1"/>
</dbReference>
<reference evidence="9 10" key="1">
    <citation type="journal article" date="2009" name="Science">
        <title>Green evolution and dynamic adaptations revealed by genomes of the marine picoeukaryotes Micromonas.</title>
        <authorList>
            <person name="Worden A.Z."/>
            <person name="Lee J.H."/>
            <person name="Mock T."/>
            <person name="Rouze P."/>
            <person name="Simmons M.P."/>
            <person name="Aerts A.L."/>
            <person name="Allen A.E."/>
            <person name="Cuvelier M.L."/>
            <person name="Derelle E."/>
            <person name="Everett M.V."/>
            <person name="Foulon E."/>
            <person name="Grimwood J."/>
            <person name="Gundlach H."/>
            <person name="Henrissat B."/>
            <person name="Napoli C."/>
            <person name="McDonald S.M."/>
            <person name="Parker M.S."/>
            <person name="Rombauts S."/>
            <person name="Salamov A."/>
            <person name="Von Dassow P."/>
            <person name="Badger J.H."/>
            <person name="Coutinho P.M."/>
            <person name="Demir E."/>
            <person name="Dubchak I."/>
            <person name="Gentemann C."/>
            <person name="Eikrem W."/>
            <person name="Gready J.E."/>
            <person name="John U."/>
            <person name="Lanier W."/>
            <person name="Lindquist E.A."/>
            <person name="Lucas S."/>
            <person name="Mayer K.F."/>
            <person name="Moreau H."/>
            <person name="Not F."/>
            <person name="Otillar R."/>
            <person name="Panaud O."/>
            <person name="Pangilinan J."/>
            <person name="Paulsen I."/>
            <person name="Piegu B."/>
            <person name="Poliakov A."/>
            <person name="Robbens S."/>
            <person name="Schmutz J."/>
            <person name="Toulza E."/>
            <person name="Wyss T."/>
            <person name="Zelensky A."/>
            <person name="Zhou K."/>
            <person name="Armbrust E.V."/>
            <person name="Bhattacharya D."/>
            <person name="Goodenough U.W."/>
            <person name="Van de Peer Y."/>
            <person name="Grigoriev I.V."/>
        </authorList>
    </citation>
    <scope>NUCLEOTIDE SEQUENCE [LARGE SCALE GENOMIC DNA]</scope>
    <source>
        <strain evidence="10">RCC299 / NOUM17</strain>
    </source>
</reference>
<dbReference type="AlphaFoldDB" id="C1FG04"/>
<evidence type="ECO:0000256" key="4">
    <source>
        <dbReference type="ARBA" id="ARBA00022454"/>
    </source>
</evidence>
<dbReference type="STRING" id="296587.C1FG04"/>
<keyword evidence="7" id="KW-0539">Nucleus</keyword>
<evidence type="ECO:0000256" key="2">
    <source>
        <dbReference type="ARBA" id="ARBA00004574"/>
    </source>
</evidence>